<evidence type="ECO:0008006" key="3">
    <source>
        <dbReference type="Google" id="ProtNLM"/>
    </source>
</evidence>
<dbReference type="Proteomes" id="UP000325614">
    <property type="component" value="Chromosome"/>
</dbReference>
<protein>
    <recommendedName>
        <fullName evidence="3">AraC family transcriptional regulator</fullName>
    </recommendedName>
</protein>
<dbReference type="EMBL" id="CP045423">
    <property type="protein sequence ID" value="QFU15807.1"/>
    <property type="molecule type" value="Genomic_DNA"/>
</dbReference>
<dbReference type="SUPFAM" id="SSF55136">
    <property type="entry name" value="Probable bacterial effector-binding domain"/>
    <property type="match status" value="1"/>
</dbReference>
<dbReference type="InterPro" id="IPR011256">
    <property type="entry name" value="Reg_factor_effector_dom_sf"/>
</dbReference>
<name>A0A5P9JT47_9HYPH</name>
<proteinExistence type="predicted"/>
<gene>
    <name evidence="1" type="ORF">GDR74_05985</name>
</gene>
<dbReference type="KEGG" id="mico:GDR74_05985"/>
<dbReference type="AlphaFoldDB" id="A0A5P9JT47"/>
<keyword evidence="2" id="KW-1185">Reference proteome</keyword>
<organism evidence="1 2">
    <name type="scientific">Microvirga thermotolerans</name>
    <dbReference type="NCBI Taxonomy" id="2651334"/>
    <lineage>
        <taxon>Bacteria</taxon>
        <taxon>Pseudomonadati</taxon>
        <taxon>Pseudomonadota</taxon>
        <taxon>Alphaproteobacteria</taxon>
        <taxon>Hyphomicrobiales</taxon>
        <taxon>Methylobacteriaceae</taxon>
        <taxon>Microvirga</taxon>
    </lineage>
</organism>
<accession>A0A5P9JT47</accession>
<dbReference type="Gene3D" id="3.20.80.10">
    <property type="entry name" value="Regulatory factor, effector binding domain"/>
    <property type="match status" value="1"/>
</dbReference>
<sequence length="151" mass="16378">MEIKMTNPITVLSAERMLTLPEVASASAELCPAMARDAERHGLTVDGPWIFVSHGLPKDSRTAFRIAFCLPVSVAAPYDGAYAVKTLEPMVCASGRHEGPLPTLFSDGYGPLLRAIEDAGHALSGESREIYHRWQGPDSAGNRIEIQFGLR</sequence>
<evidence type="ECO:0000313" key="1">
    <source>
        <dbReference type="EMBL" id="QFU15807.1"/>
    </source>
</evidence>
<evidence type="ECO:0000313" key="2">
    <source>
        <dbReference type="Proteomes" id="UP000325614"/>
    </source>
</evidence>
<reference evidence="1 2" key="1">
    <citation type="submission" date="2019-10" db="EMBL/GenBank/DDBJ databases">
        <title>Isolation, Identification of Microvirga thermotolerans HR1, a novel thermophilic bacterium and Comparative Genomics of the genus Microvirga.</title>
        <authorList>
            <person name="Li J."/>
            <person name="Zhang W."/>
            <person name="Lin M."/>
            <person name="Wang J."/>
        </authorList>
    </citation>
    <scope>NUCLEOTIDE SEQUENCE [LARGE SCALE GENOMIC DNA]</scope>
    <source>
        <strain evidence="1 2">HR1</strain>
    </source>
</reference>